<organism evidence="5 6">
    <name type="scientific">Methanofollis aquaemaris</name>
    <dbReference type="NCBI Taxonomy" id="126734"/>
    <lineage>
        <taxon>Archaea</taxon>
        <taxon>Methanobacteriati</taxon>
        <taxon>Methanobacteriota</taxon>
        <taxon>Stenosarchaea group</taxon>
        <taxon>Methanomicrobia</taxon>
        <taxon>Methanomicrobiales</taxon>
        <taxon>Methanomicrobiaceae</taxon>
        <taxon>Methanofollis</taxon>
    </lineage>
</organism>
<dbReference type="GO" id="GO:0003998">
    <property type="term" value="F:acylphosphatase activity"/>
    <property type="evidence" value="ECO:0007669"/>
    <property type="project" value="UniProtKB-EC"/>
</dbReference>
<evidence type="ECO:0000256" key="1">
    <source>
        <dbReference type="PROSITE-ProRule" id="PRU00520"/>
    </source>
</evidence>
<name>A0A8A3S902_9EURY</name>
<dbReference type="SUPFAM" id="SSF54975">
    <property type="entry name" value="Acylphosphatase/BLUF domain-like"/>
    <property type="match status" value="1"/>
</dbReference>
<comment type="similarity">
    <text evidence="2">Belongs to the acylphosphatase family.</text>
</comment>
<dbReference type="PROSITE" id="PS51160">
    <property type="entry name" value="ACYLPHOSPHATASE_3"/>
    <property type="match status" value="1"/>
</dbReference>
<dbReference type="EMBL" id="CP036172">
    <property type="protein sequence ID" value="QSZ68363.1"/>
    <property type="molecule type" value="Genomic_DNA"/>
</dbReference>
<evidence type="ECO:0000256" key="3">
    <source>
        <dbReference type="SAM" id="Coils"/>
    </source>
</evidence>
<keyword evidence="1" id="KW-0378">Hydrolase</keyword>
<comment type="catalytic activity">
    <reaction evidence="1">
        <text>an acyl phosphate + H2O = a carboxylate + phosphate + H(+)</text>
        <dbReference type="Rhea" id="RHEA:14965"/>
        <dbReference type="ChEBI" id="CHEBI:15377"/>
        <dbReference type="ChEBI" id="CHEBI:15378"/>
        <dbReference type="ChEBI" id="CHEBI:29067"/>
        <dbReference type="ChEBI" id="CHEBI:43474"/>
        <dbReference type="ChEBI" id="CHEBI:59918"/>
        <dbReference type="EC" id="3.6.1.7"/>
    </reaction>
</comment>
<dbReference type="InterPro" id="IPR001792">
    <property type="entry name" value="Acylphosphatase-like_dom"/>
</dbReference>
<gene>
    <name evidence="5" type="ORF">RJ40_03415</name>
</gene>
<keyword evidence="6" id="KW-1185">Reference proteome</keyword>
<dbReference type="EC" id="3.6.1.7" evidence="1"/>
<dbReference type="InterPro" id="IPR017968">
    <property type="entry name" value="Acylphosphatase_CS"/>
</dbReference>
<dbReference type="PROSITE" id="PS00151">
    <property type="entry name" value="ACYLPHOSPHATASE_2"/>
    <property type="match status" value="1"/>
</dbReference>
<evidence type="ECO:0000313" key="5">
    <source>
        <dbReference type="EMBL" id="QSZ68363.1"/>
    </source>
</evidence>
<proteinExistence type="inferred from homology"/>
<evidence type="ECO:0000259" key="4">
    <source>
        <dbReference type="PROSITE" id="PS51160"/>
    </source>
</evidence>
<feature type="active site" evidence="1">
    <location>
        <position position="21"/>
    </location>
</feature>
<dbReference type="AlphaFoldDB" id="A0A8A3S902"/>
<evidence type="ECO:0000256" key="2">
    <source>
        <dbReference type="RuleBase" id="RU004168"/>
    </source>
</evidence>
<keyword evidence="3" id="KW-0175">Coiled coil</keyword>
<dbReference type="Gene3D" id="3.30.70.100">
    <property type="match status" value="1"/>
</dbReference>
<feature type="active site" evidence="1">
    <location>
        <position position="39"/>
    </location>
</feature>
<dbReference type="Pfam" id="PF00708">
    <property type="entry name" value="Acylphosphatase"/>
    <property type="match status" value="1"/>
</dbReference>
<accession>A0A8A3S902</accession>
<dbReference type="Proteomes" id="UP001042704">
    <property type="component" value="Chromosome"/>
</dbReference>
<sequence>MTGVHRIEMGVNGRVQGVGYRSFVAGCAARTGVSGYVRNLPDGTVEIVAEGDAADLATFLDAVEAQDEPVISVEGITISLTEPTGEFTGFDARFGDRKEEIFKRSMLALDLMKEVLKTEENLLAEQKKTNKLLEEILKIRQQ</sequence>
<dbReference type="InterPro" id="IPR020456">
    <property type="entry name" value="Acylphosphatase"/>
</dbReference>
<evidence type="ECO:0000313" key="6">
    <source>
        <dbReference type="Proteomes" id="UP001042704"/>
    </source>
</evidence>
<feature type="domain" description="Acylphosphatase-like" evidence="4">
    <location>
        <begin position="6"/>
        <end position="94"/>
    </location>
</feature>
<dbReference type="KEGG" id="maqe:RJ40_03415"/>
<protein>
    <recommendedName>
        <fullName evidence="1">acylphosphatase</fullName>
        <ecNumber evidence="1">3.6.1.7</ecNumber>
    </recommendedName>
</protein>
<dbReference type="InterPro" id="IPR036046">
    <property type="entry name" value="Acylphosphatase-like_dom_sf"/>
</dbReference>
<reference evidence="5" key="1">
    <citation type="journal article" date="2001" name="Int. J. Syst. Evol. Microbiol.">
        <title>Methanofollis aquaemaris sp. nov., a methanogen isolated from an aquaculture fish pond.</title>
        <authorList>
            <person name="Lai M.C."/>
            <person name="Chen S.C."/>
        </authorList>
    </citation>
    <scope>NUCLEOTIDE SEQUENCE</scope>
    <source>
        <strain evidence="5">N2F9704</strain>
    </source>
</reference>
<dbReference type="PANTHER" id="PTHR47268">
    <property type="entry name" value="ACYLPHOSPHATASE"/>
    <property type="match status" value="1"/>
</dbReference>
<reference evidence="5" key="2">
    <citation type="submission" date="2019-02" db="EMBL/GenBank/DDBJ databases">
        <authorList>
            <person name="Chen S.-C."/>
            <person name="Chien H.-H."/>
            <person name="Lai M.-C."/>
        </authorList>
    </citation>
    <scope>NUCLEOTIDE SEQUENCE</scope>
    <source>
        <strain evidence="5">N2F9704</strain>
    </source>
</reference>
<feature type="coiled-coil region" evidence="3">
    <location>
        <begin position="109"/>
        <end position="136"/>
    </location>
</feature>
<dbReference type="PANTHER" id="PTHR47268:SF4">
    <property type="entry name" value="ACYLPHOSPHATASE"/>
    <property type="match status" value="1"/>
</dbReference>